<evidence type="ECO:0000256" key="10">
    <source>
        <dbReference type="ARBA" id="ARBA00023125"/>
    </source>
</evidence>
<evidence type="ECO:0000259" key="15">
    <source>
        <dbReference type="Pfam" id="PF00511"/>
    </source>
</evidence>
<reference evidence="16" key="2">
    <citation type="submission" date="2024-02" db="EMBL/GenBank/DDBJ databases">
        <authorList>
            <person name="Hu B."/>
        </authorList>
    </citation>
    <scope>NUCLEOTIDE SEQUENCE</scope>
    <source>
        <strain evidence="16">12A/Kenya/BAT0646/2015</strain>
    </source>
</reference>
<evidence type="ECO:0000259" key="14">
    <source>
        <dbReference type="Pfam" id="PF00508"/>
    </source>
</evidence>
<evidence type="ECO:0000256" key="13">
    <source>
        <dbReference type="SAM" id="MobiDB-lite"/>
    </source>
</evidence>
<evidence type="ECO:0000256" key="2">
    <source>
        <dbReference type="ARBA" id="ARBA00007794"/>
    </source>
</evidence>
<proteinExistence type="inferred from homology"/>
<feature type="compositionally biased region" description="Low complexity" evidence="13">
    <location>
        <begin position="184"/>
        <end position="218"/>
    </location>
</feature>
<dbReference type="GO" id="GO:0003677">
    <property type="term" value="F:DNA binding"/>
    <property type="evidence" value="ECO:0007669"/>
    <property type="project" value="UniProtKB-KW"/>
</dbReference>
<dbReference type="InterPro" id="IPR012677">
    <property type="entry name" value="Nucleotide-bd_a/b_plait_sf"/>
</dbReference>
<keyword evidence="11" id="KW-0010">Activator</keyword>
<dbReference type="Pfam" id="PF00511">
    <property type="entry name" value="PPV_E2_C"/>
    <property type="match status" value="1"/>
</dbReference>
<keyword evidence="9" id="KW-0805">Transcription regulation</keyword>
<dbReference type="Gene3D" id="3.30.70.330">
    <property type="match status" value="1"/>
</dbReference>
<keyword evidence="7" id="KW-1048">Host nucleus</keyword>
<keyword evidence="10" id="KW-0238">DNA-binding</keyword>
<dbReference type="SUPFAM" id="SSF54957">
    <property type="entry name" value="Viral DNA-binding domain"/>
    <property type="match status" value="1"/>
</dbReference>
<evidence type="ECO:0000256" key="6">
    <source>
        <dbReference type="ARBA" id="ARBA00022553"/>
    </source>
</evidence>
<feature type="domain" description="Papillomavirus E2 C-terminal" evidence="15">
    <location>
        <begin position="257"/>
        <end position="333"/>
    </location>
</feature>
<dbReference type="SUPFAM" id="SSF51332">
    <property type="entry name" value="E2 regulatory, transactivation domain"/>
    <property type="match status" value="1"/>
</dbReference>
<evidence type="ECO:0000256" key="8">
    <source>
        <dbReference type="ARBA" id="ARBA00022705"/>
    </source>
</evidence>
<dbReference type="InterPro" id="IPR000427">
    <property type="entry name" value="Papillomavirus_E2_C"/>
</dbReference>
<evidence type="ECO:0000256" key="12">
    <source>
        <dbReference type="ARBA" id="ARBA00023163"/>
    </source>
</evidence>
<keyword evidence="12" id="KW-0804">Transcription</keyword>
<feature type="domain" description="Papillomavirus E2 N-terminal" evidence="14">
    <location>
        <begin position="1"/>
        <end position="123"/>
    </location>
</feature>
<dbReference type="GO" id="GO:0006260">
    <property type="term" value="P:DNA replication"/>
    <property type="evidence" value="ECO:0007669"/>
    <property type="project" value="UniProtKB-KW"/>
</dbReference>
<dbReference type="GO" id="GO:0003700">
    <property type="term" value="F:DNA-binding transcription factor activity"/>
    <property type="evidence" value="ECO:0007669"/>
    <property type="project" value="InterPro"/>
</dbReference>
<organism evidence="16">
    <name type="scientific">Mops bat papillomavirus</name>
    <dbReference type="NCBI Taxonomy" id="3141892"/>
    <lineage>
        <taxon>Viruses</taxon>
        <taxon>Monodnaviria</taxon>
        <taxon>Shotokuvirae</taxon>
        <taxon>Cossaviricota</taxon>
        <taxon>Papovaviricetes</taxon>
        <taxon>Zurhausenvirales</taxon>
        <taxon>Papillomaviridae</taxon>
    </lineage>
</organism>
<dbReference type="GO" id="GO:0006275">
    <property type="term" value="P:regulation of DNA replication"/>
    <property type="evidence" value="ECO:0007669"/>
    <property type="project" value="InterPro"/>
</dbReference>
<feature type="compositionally biased region" description="Basic residues" evidence="13">
    <location>
        <begin position="173"/>
        <end position="183"/>
    </location>
</feature>
<comment type="similarity">
    <text evidence="2">Belongs to the papillomaviridae E8^E2C protein family.</text>
</comment>
<evidence type="ECO:0000256" key="9">
    <source>
        <dbReference type="ARBA" id="ARBA00023015"/>
    </source>
</evidence>
<feature type="compositionally biased region" description="Polar residues" evidence="13">
    <location>
        <begin position="128"/>
        <end position="140"/>
    </location>
</feature>
<evidence type="ECO:0000256" key="11">
    <source>
        <dbReference type="ARBA" id="ARBA00023159"/>
    </source>
</evidence>
<dbReference type="GO" id="GO:0016032">
    <property type="term" value="P:viral process"/>
    <property type="evidence" value="ECO:0007669"/>
    <property type="project" value="InterPro"/>
</dbReference>
<dbReference type="InterPro" id="IPR035975">
    <property type="entry name" value="E2/EBNA1_C_sf"/>
</dbReference>
<dbReference type="InterPro" id="IPR036050">
    <property type="entry name" value="Regulatory_protein_E2_N"/>
</dbReference>
<evidence type="ECO:0000256" key="5">
    <source>
        <dbReference type="ARBA" id="ARBA00022518"/>
    </source>
</evidence>
<keyword evidence="8" id="KW-0235">DNA replication</keyword>
<evidence type="ECO:0000256" key="3">
    <source>
        <dbReference type="ARBA" id="ARBA00017237"/>
    </source>
</evidence>
<comment type="subcellular location">
    <subcellularLocation>
        <location evidence="1">Host nucleus</location>
    </subcellularLocation>
</comment>
<dbReference type="Gene3D" id="2.170.200.10">
    <property type="entry name" value="Papillomavirus E2 early protein domain"/>
    <property type="match status" value="1"/>
</dbReference>
<name>A0AAU7E301_9PAPI</name>
<dbReference type="InterPro" id="IPR001866">
    <property type="entry name" value="PPV_E2_N"/>
</dbReference>
<keyword evidence="5" id="KW-0244">Early protein</keyword>
<evidence type="ECO:0000256" key="1">
    <source>
        <dbReference type="ARBA" id="ARBA00004147"/>
    </source>
</evidence>
<keyword evidence="6" id="KW-0597">Phosphoprotein</keyword>
<accession>A0AAU7E301</accession>
<protein>
    <recommendedName>
        <fullName evidence="3">Protein E8^E2C</fullName>
    </recommendedName>
</protein>
<keyword evidence="4" id="KW-0678">Repressor</keyword>
<reference evidence="16" key="1">
    <citation type="journal article" date="2024" name="Microbiome">
        <title>Substantial viral diversity in bats and rodents from East Africa: insights into evolution, recombination, and cocirculation.</title>
        <authorList>
            <person name="Wang D."/>
            <person name="Yang X."/>
            <person name="Ren Z."/>
            <person name="Hu B."/>
            <person name="Zhao H."/>
            <person name="Yang K."/>
            <person name="Shi P."/>
            <person name="Zhang Z."/>
            <person name="Feng Q."/>
            <person name="Nawenja C.V."/>
            <person name="Obanda V."/>
            <person name="Robert K."/>
            <person name="Nalikka B."/>
            <person name="Waruhiu C.N."/>
            <person name="Ochola G.O."/>
            <person name="Onyuok S.O."/>
            <person name="Ochieng H."/>
            <person name="Li B."/>
            <person name="Zhu Y."/>
            <person name="Si H."/>
            <person name="Yin J."/>
            <person name="Kristiansen K."/>
            <person name="Jin X."/>
            <person name="Xu X."/>
            <person name="Xiao M."/>
            <person name="Agwanda B."/>
            <person name="Ommeh S."/>
            <person name="Li J."/>
            <person name="Shi Z.L."/>
        </authorList>
    </citation>
    <scope>NUCLEOTIDE SEQUENCE</scope>
    <source>
        <strain evidence="16">12A/Kenya/BAT0646/2015</strain>
    </source>
</reference>
<dbReference type="EMBL" id="PP711986">
    <property type="protein sequence ID" value="XBH24095.1"/>
    <property type="molecule type" value="Genomic_DNA"/>
</dbReference>
<sequence>MVLVLQSLASSRYAQENWSRRETSREMYEAEPQFCFMKGGSTVSVRWDGDKNNMTEYAAWDSIYCQNETGAWEKHQGMLDYHGLFYHEDNIRIYFHSFDEDAEKYSESKYWEVYYRNKLISSVHPPVHTSTSSLHSSEAPPQQRKRPLEAEAGPTTPSKKSRGGRGGGGVGRGRGRSLRRRHTASPQTSTPAPSSGGPSQGAGAAAPRFRSRGRQSGVRRGGLRGVAASEVGTVHTTAPTGHRSRVQALLDEARDPPLLVFSGEANRLKCYRYRLAKKHHGLFTSISTNFKWAEGIGQGLGSRMLVAFENQTQRKAFQEQASLPPSIKMFKGEFQSY</sequence>
<dbReference type="InterPro" id="IPR042504">
    <property type="entry name" value="Regulatory_protein_E2_N_2"/>
</dbReference>
<evidence type="ECO:0000256" key="4">
    <source>
        <dbReference type="ARBA" id="ARBA00022491"/>
    </source>
</evidence>
<dbReference type="GO" id="GO:0042025">
    <property type="term" value="C:host cell nucleus"/>
    <property type="evidence" value="ECO:0007669"/>
    <property type="project" value="UniProtKB-SubCell"/>
</dbReference>
<dbReference type="Pfam" id="PF00508">
    <property type="entry name" value="PPV_E2_N"/>
    <property type="match status" value="1"/>
</dbReference>
<feature type="region of interest" description="Disordered" evidence="13">
    <location>
        <begin position="125"/>
        <end position="242"/>
    </location>
</feature>
<evidence type="ECO:0000256" key="7">
    <source>
        <dbReference type="ARBA" id="ARBA00022562"/>
    </source>
</evidence>
<evidence type="ECO:0000313" key="16">
    <source>
        <dbReference type="EMBL" id="XBH24095.1"/>
    </source>
</evidence>